<dbReference type="EMBL" id="LR593887">
    <property type="protein sequence ID" value="VTS04138.1"/>
    <property type="molecule type" value="Genomic_DNA"/>
</dbReference>
<dbReference type="Pfam" id="PF07587">
    <property type="entry name" value="PSD1"/>
    <property type="match status" value="1"/>
</dbReference>
<protein>
    <recommendedName>
        <fullName evidence="7">Cytochrome c domain-containing protein</fullName>
    </recommendedName>
</protein>
<feature type="domain" description="DUF1553" evidence="3">
    <location>
        <begin position="643"/>
        <end position="896"/>
    </location>
</feature>
<keyword evidence="6" id="KW-1185">Reference proteome</keyword>
<evidence type="ECO:0000256" key="1">
    <source>
        <dbReference type="SAM" id="MobiDB-lite"/>
    </source>
</evidence>
<dbReference type="PANTHER" id="PTHR35889:SF3">
    <property type="entry name" value="F-BOX DOMAIN-CONTAINING PROTEIN"/>
    <property type="match status" value="1"/>
</dbReference>
<dbReference type="Proteomes" id="UP000464378">
    <property type="component" value="Chromosome"/>
</dbReference>
<evidence type="ECO:0008006" key="7">
    <source>
        <dbReference type="Google" id="ProtNLM"/>
    </source>
</evidence>
<feature type="domain" description="DUF1549" evidence="2">
    <location>
        <begin position="421"/>
        <end position="590"/>
    </location>
</feature>
<accession>A0A6C2YQK0</accession>
<dbReference type="InterPro" id="IPR022655">
    <property type="entry name" value="DUF1553"/>
</dbReference>
<dbReference type="KEGG" id="tim:GMBLW1_05770"/>
<evidence type="ECO:0000259" key="3">
    <source>
        <dbReference type="Pfam" id="PF07587"/>
    </source>
</evidence>
<gene>
    <name evidence="5" type="ORF">GMBLW1_05770</name>
</gene>
<dbReference type="InterPro" id="IPR011444">
    <property type="entry name" value="DUF1549"/>
</dbReference>
<dbReference type="PANTHER" id="PTHR35889">
    <property type="entry name" value="CYCLOINULO-OLIGOSACCHARIDE FRUCTANOTRANSFERASE-RELATED"/>
    <property type="match status" value="1"/>
</dbReference>
<dbReference type="InterPro" id="IPR011429">
    <property type="entry name" value="Cyt_c_Planctomycete-type"/>
</dbReference>
<evidence type="ECO:0000313" key="5">
    <source>
        <dbReference type="EMBL" id="VIP03383.1"/>
    </source>
</evidence>
<evidence type="ECO:0000313" key="6">
    <source>
        <dbReference type="Proteomes" id="UP000464378"/>
    </source>
</evidence>
<reference evidence="5" key="1">
    <citation type="submission" date="2019-04" db="EMBL/GenBank/DDBJ databases">
        <authorList>
            <consortium name="Science for Life Laboratories"/>
        </authorList>
    </citation>
    <scope>NUCLEOTIDE SEQUENCE</scope>
    <source>
        <strain evidence="5">MBLW1</strain>
    </source>
</reference>
<dbReference type="InParanoid" id="A0A6C2YQK0"/>
<evidence type="ECO:0000259" key="4">
    <source>
        <dbReference type="Pfam" id="PF07635"/>
    </source>
</evidence>
<evidence type="ECO:0000259" key="2">
    <source>
        <dbReference type="Pfam" id="PF07583"/>
    </source>
</evidence>
<organism evidence="5">
    <name type="scientific">Tuwongella immobilis</name>
    <dbReference type="NCBI Taxonomy" id="692036"/>
    <lineage>
        <taxon>Bacteria</taxon>
        <taxon>Pseudomonadati</taxon>
        <taxon>Planctomycetota</taxon>
        <taxon>Planctomycetia</taxon>
        <taxon>Gemmatales</taxon>
        <taxon>Gemmataceae</taxon>
        <taxon>Tuwongella</taxon>
    </lineage>
</organism>
<dbReference type="Pfam" id="PF07583">
    <property type="entry name" value="PSCyt2"/>
    <property type="match status" value="1"/>
</dbReference>
<feature type="compositionally biased region" description="Basic and acidic residues" evidence="1">
    <location>
        <begin position="157"/>
        <end position="168"/>
    </location>
</feature>
<name>A0A6C2YQK0_9BACT</name>
<sequence>MLISPWLASLLLAAPPVAPKPKPMPVAQTAPATATAPAKLPPAVPKIATELLPKSGVRVEIADVELPTATSWPTTSPAAVETFTAPAFAFSRIPHRYIDTGVRVDRPNPFLMRVAAKVTLPAGTHRFVLRGRGAARLWIDGALVLETPFPPSVGDGSDGRDPSKKEYLDLGPDFRYAPPGNREKWTSFRTTGSHLVILETIVGGKMGKTNHHRPDLGETVVAVSLAGTQQFTLLGSSPAIPYTDAGWNRFAEQETEWLVQEEANRRKAAFATHSEEWNARRDHARNWLASTPEVAIPTLPEGYPAQNAVDHFIAEKIADAKQRIQPNGKIRYGRDIQPILAAKCFSCHQGNQAKADLRLDRPSDSIVPGKPAESELLIRVHASGDERMPPQGEPLSAREQQLLKDWIAEGAAYQDPPGAITARSDDLTFLRRLALDTVGVPPTLAEIEQFQRDPEAQRREQWINRYLNDPRHADHWMGYWQDLLAENPNILNPTLNNTGPFRWWIYESMRDHKPLDVMVTELIRMRGSVRDGGPAGFSVASSNDVPMAEKGVILAGAFLGTNMRCARCHDSPANSSTQKQLFQIAAMLQEKPIVVPKTSSVPQDKLHTGRKALIRVTLKPGTKVDPAWPFDATKAAPSRSASTRDQLAAAITAPENTRFAEVMVNRIWKRLMGRGIVEPVDDWERGSPSHPELLRYLAREFVRSGYDLRTIERLILRSHAYQRAADANRTEVDAYFSAPIHRRLTAEQIVDSLFATTGKSMGVGEINLDVDGGRDWGNSISLGVPRRSWEFASTSNERDRPSLSLPRVQAVVDVLSMFGWRAFRPDPTSERDVAPEVLQPAILSNGTVAVWVTRLSDDHGITQLALDARSPEALVDALMLRILTRPPTAEERASMVGHLQTGFAQRVLPPAPAPATVRQPPRYVSWSNHLTEEANRIKAELEIQARRGDPPSARLESEWRQRLEDVLWAILNSPEMVFTP</sequence>
<feature type="region of interest" description="Disordered" evidence="1">
    <location>
        <begin position="150"/>
        <end position="172"/>
    </location>
</feature>
<dbReference type="Pfam" id="PF07635">
    <property type="entry name" value="PSCyt1"/>
    <property type="match status" value="1"/>
</dbReference>
<dbReference type="EMBL" id="LR586016">
    <property type="protein sequence ID" value="VIP03383.1"/>
    <property type="molecule type" value="Genomic_DNA"/>
</dbReference>
<feature type="domain" description="Cytochrome C Planctomycete-type" evidence="4">
    <location>
        <begin position="344"/>
        <end position="392"/>
    </location>
</feature>
<dbReference type="AlphaFoldDB" id="A0A6C2YQK0"/>
<proteinExistence type="predicted"/>